<dbReference type="EMBL" id="BBWV01000002">
    <property type="protein sequence ID" value="GAO43200.1"/>
    <property type="molecule type" value="Genomic_DNA"/>
</dbReference>
<proteinExistence type="predicted"/>
<comment type="caution">
    <text evidence="1">The sequence shown here is derived from an EMBL/GenBank/DDBJ whole genome shotgun (WGS) entry which is preliminary data.</text>
</comment>
<dbReference type="Gene3D" id="3.40.50.300">
    <property type="entry name" value="P-loop containing nucleotide triphosphate hydrolases"/>
    <property type="match status" value="1"/>
</dbReference>
<evidence type="ECO:0000313" key="1">
    <source>
        <dbReference type="EMBL" id="GAO43200.1"/>
    </source>
</evidence>
<protein>
    <submittedName>
        <fullName evidence="1">ImuA protein</fullName>
    </submittedName>
</protein>
<keyword evidence="2" id="KW-1185">Reference proteome</keyword>
<organism evidence="1 2">
    <name type="scientific">Flavihumibacter petaseus NBRC 106054</name>
    <dbReference type="NCBI Taxonomy" id="1220578"/>
    <lineage>
        <taxon>Bacteria</taxon>
        <taxon>Pseudomonadati</taxon>
        <taxon>Bacteroidota</taxon>
        <taxon>Chitinophagia</taxon>
        <taxon>Chitinophagales</taxon>
        <taxon>Chitinophagaceae</taxon>
        <taxon>Flavihumibacter</taxon>
    </lineage>
</organism>
<dbReference type="STRING" id="1220578.FPE01S_02_03040"/>
<reference evidence="1 2" key="1">
    <citation type="submission" date="2015-04" db="EMBL/GenBank/DDBJ databases">
        <title>Whole genome shotgun sequence of Flavihumibacter petaseus NBRC 106054.</title>
        <authorList>
            <person name="Miyazawa S."/>
            <person name="Hosoyama A."/>
            <person name="Hashimoto M."/>
            <person name="Noguchi M."/>
            <person name="Tsuchikane K."/>
            <person name="Ohji S."/>
            <person name="Yamazoe A."/>
            <person name="Ichikawa N."/>
            <person name="Kimura A."/>
            <person name="Fujita N."/>
        </authorList>
    </citation>
    <scope>NUCLEOTIDE SEQUENCE [LARGE SCALE GENOMIC DNA]</scope>
    <source>
        <strain evidence="1 2">NBRC 106054</strain>
    </source>
</reference>
<dbReference type="SUPFAM" id="SSF52540">
    <property type="entry name" value="P-loop containing nucleoside triphosphate hydrolases"/>
    <property type="match status" value="1"/>
</dbReference>
<gene>
    <name evidence="1" type="primary">imuA</name>
    <name evidence="1" type="ORF">FPE01S_02_03040</name>
</gene>
<evidence type="ECO:0000313" key="2">
    <source>
        <dbReference type="Proteomes" id="UP000033121"/>
    </source>
</evidence>
<dbReference type="InterPro" id="IPR027417">
    <property type="entry name" value="P-loop_NTPase"/>
</dbReference>
<accession>A0A0E9N1H8</accession>
<dbReference type="Proteomes" id="UP000033121">
    <property type="component" value="Unassembled WGS sequence"/>
</dbReference>
<dbReference type="AlphaFoldDB" id="A0A0E9N1H8"/>
<name>A0A0E9N1H8_9BACT</name>
<sequence length="249" mass="28002">MLSDYFMTLPDDTIISRLKQQIRIMEGTKPSVVMESASQELGDLPDILPGHVFPYGGMHEWLVGSRPEKSASAAFIAAILAPLLQKEGTMVWIGLQKELYPPALVHYGIRPDKVLFIHPANEKDLFWVTEEALKCRGFAAVVAELPELTFTASRRMQLAVESSKVTGCILHPFSDKLPATACISRWRIKPVTSHTPKSLPGIGFPQWQVDLLKVRQGVPRQITLCWKNQRFHAVEKESFSMPQIRRKTG</sequence>